<dbReference type="GO" id="GO:0009318">
    <property type="term" value="C:exodeoxyribonuclease VII complex"/>
    <property type="evidence" value="ECO:0007669"/>
    <property type="project" value="UniProtKB-UniRule"/>
</dbReference>
<keyword evidence="5 6" id="KW-0269">Exonuclease</keyword>
<keyword evidence="4 6" id="KW-0378">Hydrolase</keyword>
<evidence type="ECO:0000256" key="2">
    <source>
        <dbReference type="ARBA" id="ARBA00022490"/>
    </source>
</evidence>
<dbReference type="EMBL" id="VBWP01000004">
    <property type="protein sequence ID" value="TLG74216.1"/>
    <property type="molecule type" value="Genomic_DNA"/>
</dbReference>
<dbReference type="PANTHER" id="PTHR34137">
    <property type="entry name" value="EXODEOXYRIBONUCLEASE 7 SMALL SUBUNIT"/>
    <property type="match status" value="1"/>
</dbReference>
<accession>A0A5R8QD75</accession>
<dbReference type="InParanoid" id="A0A5R8QD75"/>
<evidence type="ECO:0000313" key="7">
    <source>
        <dbReference type="EMBL" id="TLG74216.1"/>
    </source>
</evidence>
<comment type="caution">
    <text evidence="7">The sequence shown here is derived from an EMBL/GenBank/DDBJ whole genome shotgun (WGS) entry which is preliminary data.</text>
</comment>
<gene>
    <name evidence="6 7" type="primary">xseB</name>
    <name evidence="7" type="ORF">FEZ08_05785</name>
</gene>
<comment type="function">
    <text evidence="6">Bidirectionally degrades single-stranded DNA into large acid-insoluble oligonucleotides, which are then degraded further into small acid-soluble oligonucleotides.</text>
</comment>
<dbReference type="FunCoup" id="A0A5R8QD75">
    <property type="interactions" value="216"/>
</dbReference>
<reference evidence="7 8" key="1">
    <citation type="submission" date="2019-05" db="EMBL/GenBank/DDBJ databases">
        <title>Culicoidintestinum kansasii gen. nov., sp. nov. from the gastrointestinal tract of the biting midge, Culicoides sonorensis.</title>
        <authorList>
            <person name="Neupane S."/>
            <person name="Ghosh A."/>
            <person name="Gunther S."/>
            <person name="Martin K."/>
            <person name="Zurek L."/>
        </authorList>
    </citation>
    <scope>NUCLEOTIDE SEQUENCE [LARGE SCALE GENOMIC DNA]</scope>
    <source>
        <strain evidence="7 8">CS-1</strain>
    </source>
</reference>
<dbReference type="Proteomes" id="UP000306912">
    <property type="component" value="Unassembled WGS sequence"/>
</dbReference>
<dbReference type="InterPro" id="IPR037004">
    <property type="entry name" value="Exonuc_VII_ssu_sf"/>
</dbReference>
<dbReference type="NCBIfam" id="TIGR01280">
    <property type="entry name" value="xseB"/>
    <property type="match status" value="1"/>
</dbReference>
<name>A0A5R8QD75_9FIRM</name>
<dbReference type="GO" id="GO:0008855">
    <property type="term" value="F:exodeoxyribonuclease VII activity"/>
    <property type="evidence" value="ECO:0007669"/>
    <property type="project" value="UniProtKB-UniRule"/>
</dbReference>
<dbReference type="GO" id="GO:0006308">
    <property type="term" value="P:DNA catabolic process"/>
    <property type="evidence" value="ECO:0007669"/>
    <property type="project" value="UniProtKB-UniRule"/>
</dbReference>
<comment type="subunit">
    <text evidence="6">Heterooligomer composed of large and small subunits.</text>
</comment>
<dbReference type="SUPFAM" id="SSF116842">
    <property type="entry name" value="XseB-like"/>
    <property type="match status" value="1"/>
</dbReference>
<proteinExistence type="inferred from homology"/>
<dbReference type="PIRSF" id="PIRSF006488">
    <property type="entry name" value="Exonuc_VII_S"/>
    <property type="match status" value="1"/>
</dbReference>
<evidence type="ECO:0000256" key="6">
    <source>
        <dbReference type="HAMAP-Rule" id="MF_00337"/>
    </source>
</evidence>
<evidence type="ECO:0000256" key="4">
    <source>
        <dbReference type="ARBA" id="ARBA00022801"/>
    </source>
</evidence>
<evidence type="ECO:0000256" key="3">
    <source>
        <dbReference type="ARBA" id="ARBA00022722"/>
    </source>
</evidence>
<evidence type="ECO:0000256" key="1">
    <source>
        <dbReference type="ARBA" id="ARBA00009998"/>
    </source>
</evidence>
<dbReference type="PANTHER" id="PTHR34137:SF1">
    <property type="entry name" value="EXODEOXYRIBONUCLEASE 7 SMALL SUBUNIT"/>
    <property type="match status" value="1"/>
</dbReference>
<dbReference type="Pfam" id="PF02609">
    <property type="entry name" value="Exonuc_VII_S"/>
    <property type="match status" value="1"/>
</dbReference>
<protein>
    <recommendedName>
        <fullName evidence="6">Exodeoxyribonuclease 7 small subunit</fullName>
        <ecNumber evidence="6">3.1.11.6</ecNumber>
    </recommendedName>
    <alternativeName>
        <fullName evidence="6">Exodeoxyribonuclease VII small subunit</fullName>
        <shortName evidence="6">Exonuclease VII small subunit</shortName>
    </alternativeName>
</protein>
<keyword evidence="2 6" id="KW-0963">Cytoplasm</keyword>
<comment type="similarity">
    <text evidence="1 6">Belongs to the XseB family.</text>
</comment>
<comment type="subcellular location">
    <subcellularLocation>
        <location evidence="6">Cytoplasm</location>
    </subcellularLocation>
</comment>
<evidence type="ECO:0000256" key="5">
    <source>
        <dbReference type="ARBA" id="ARBA00022839"/>
    </source>
</evidence>
<dbReference type="EC" id="3.1.11.6" evidence="6"/>
<evidence type="ECO:0000313" key="8">
    <source>
        <dbReference type="Proteomes" id="UP000306912"/>
    </source>
</evidence>
<dbReference type="OrthoDB" id="9798666at2"/>
<comment type="catalytic activity">
    <reaction evidence="6">
        <text>Exonucleolytic cleavage in either 5'- to 3'- or 3'- to 5'-direction to yield nucleoside 5'-phosphates.</text>
        <dbReference type="EC" id="3.1.11.6"/>
    </reaction>
</comment>
<dbReference type="Gene3D" id="1.10.287.1040">
    <property type="entry name" value="Exonuclease VII, small subunit"/>
    <property type="match status" value="1"/>
</dbReference>
<dbReference type="GO" id="GO:0005829">
    <property type="term" value="C:cytosol"/>
    <property type="evidence" value="ECO:0007669"/>
    <property type="project" value="TreeGrafter"/>
</dbReference>
<keyword evidence="8" id="KW-1185">Reference proteome</keyword>
<dbReference type="AlphaFoldDB" id="A0A5R8QD75"/>
<organism evidence="7 8">
    <name type="scientific">Culicoidibacter larvae</name>
    <dbReference type="NCBI Taxonomy" id="2579976"/>
    <lineage>
        <taxon>Bacteria</taxon>
        <taxon>Bacillati</taxon>
        <taxon>Bacillota</taxon>
        <taxon>Culicoidibacteria</taxon>
        <taxon>Culicoidibacterales</taxon>
        <taxon>Culicoidibacteraceae</taxon>
        <taxon>Culicoidibacter</taxon>
    </lineage>
</organism>
<dbReference type="HAMAP" id="MF_00337">
    <property type="entry name" value="Exonuc_7_S"/>
    <property type="match status" value="1"/>
</dbReference>
<keyword evidence="3 6" id="KW-0540">Nuclease</keyword>
<dbReference type="InterPro" id="IPR003761">
    <property type="entry name" value="Exonuc_VII_S"/>
</dbReference>
<sequence>MAKTKSVDTEQTFESALTELETIVKKLENGDIELEAAIEQFQLGIELAGVCHQKLDAAEKRMTKIVSENGELFDFEIEE</sequence>
<dbReference type="RefSeq" id="WP_138190768.1">
    <property type="nucleotide sequence ID" value="NZ_VBWP01000004.1"/>
</dbReference>